<dbReference type="PANTHER" id="PTHR43685:SF5">
    <property type="entry name" value="GLYCOSYLTRANSFERASE EPSE-RELATED"/>
    <property type="match status" value="1"/>
</dbReference>
<dbReference type="AlphaFoldDB" id="A0A3P1SPY4"/>
<dbReference type="Gene3D" id="3.90.550.10">
    <property type="entry name" value="Spore Coat Polysaccharide Biosynthesis Protein SpsA, Chain A"/>
    <property type="match status" value="1"/>
</dbReference>
<feature type="domain" description="Glycosyltransferase 2-like" evidence="4">
    <location>
        <begin position="4"/>
        <end position="134"/>
    </location>
</feature>
<keyword evidence="3 5" id="KW-0808">Transferase</keyword>
<keyword evidence="2" id="KW-0328">Glycosyltransferase</keyword>
<gene>
    <name evidence="5" type="ORF">EHS89_10030</name>
</gene>
<dbReference type="PANTHER" id="PTHR43685">
    <property type="entry name" value="GLYCOSYLTRANSFERASE"/>
    <property type="match status" value="1"/>
</dbReference>
<evidence type="ECO:0000256" key="3">
    <source>
        <dbReference type="ARBA" id="ARBA00022679"/>
    </source>
</evidence>
<dbReference type="Pfam" id="PF00535">
    <property type="entry name" value="Glycos_transf_2"/>
    <property type="match status" value="1"/>
</dbReference>
<comment type="caution">
    <text evidence="5">The sequence shown here is derived from an EMBL/GenBank/DDBJ whole genome shotgun (WGS) entry which is preliminary data.</text>
</comment>
<accession>A0A3P1SPY4</accession>
<protein>
    <submittedName>
        <fullName evidence="5">Glycosyltransferase</fullName>
    </submittedName>
</protein>
<reference evidence="5 6" key="1">
    <citation type="submission" date="2018-11" db="EMBL/GenBank/DDBJ databases">
        <title>The draft genome sequence of Amphritea balenae JAMM 1525T.</title>
        <authorList>
            <person name="Fang Z."/>
            <person name="Zhang Y."/>
            <person name="Han X."/>
        </authorList>
    </citation>
    <scope>NUCLEOTIDE SEQUENCE [LARGE SCALE GENOMIC DNA]</scope>
    <source>
        <strain evidence="5 6">JAMM 1525</strain>
    </source>
</reference>
<dbReference type="GO" id="GO:0016757">
    <property type="term" value="F:glycosyltransferase activity"/>
    <property type="evidence" value="ECO:0007669"/>
    <property type="project" value="UniProtKB-KW"/>
</dbReference>
<organism evidence="5 6">
    <name type="scientific">Amphritea balenae</name>
    <dbReference type="NCBI Taxonomy" id="452629"/>
    <lineage>
        <taxon>Bacteria</taxon>
        <taxon>Pseudomonadati</taxon>
        <taxon>Pseudomonadota</taxon>
        <taxon>Gammaproteobacteria</taxon>
        <taxon>Oceanospirillales</taxon>
        <taxon>Oceanospirillaceae</taxon>
        <taxon>Amphritea</taxon>
    </lineage>
</organism>
<dbReference type="OrthoDB" id="9801954at2"/>
<dbReference type="InterPro" id="IPR029044">
    <property type="entry name" value="Nucleotide-diphossugar_trans"/>
</dbReference>
<evidence type="ECO:0000256" key="2">
    <source>
        <dbReference type="ARBA" id="ARBA00022676"/>
    </source>
</evidence>
<evidence type="ECO:0000313" key="5">
    <source>
        <dbReference type="EMBL" id="RRC99183.1"/>
    </source>
</evidence>
<keyword evidence="6" id="KW-1185">Reference proteome</keyword>
<dbReference type="SUPFAM" id="SSF53448">
    <property type="entry name" value="Nucleotide-diphospho-sugar transferases"/>
    <property type="match status" value="1"/>
</dbReference>
<name>A0A3P1SPY4_9GAMM</name>
<evidence type="ECO:0000259" key="4">
    <source>
        <dbReference type="Pfam" id="PF00535"/>
    </source>
</evidence>
<dbReference type="RefSeq" id="WP_124926019.1">
    <property type="nucleotide sequence ID" value="NZ_RQXV01000005.1"/>
</dbReference>
<sequence>MCFSVLMSVYIKERPEYLEACLKSLSEQTLMADEVVLVEDGVITSDLSLVIEKYRSQLNIVSVCLANNVGLAAALNEGLKICTYELVARMDTDDLAVPFRFEKLVEYFREYPDLDILGSYAQDLSDDNVLGMIREMPLAHKSIYKNLFCCPFIHPSVMYKKSFIDSIGGYDEKLARRQDYDLWFRCGLQNARFSNLPLVLLQYRFTEGTHSRQSRIMLLRQGLIGFNGVWQLKQPIWKGLGAFLPFIRSFLPGRLEHKLYIVLKRLDPRRRVK</sequence>
<dbReference type="InterPro" id="IPR050834">
    <property type="entry name" value="Glycosyltransf_2"/>
</dbReference>
<evidence type="ECO:0000256" key="1">
    <source>
        <dbReference type="ARBA" id="ARBA00006739"/>
    </source>
</evidence>
<dbReference type="InterPro" id="IPR001173">
    <property type="entry name" value="Glyco_trans_2-like"/>
</dbReference>
<dbReference type="EMBL" id="RQXV01000005">
    <property type="protein sequence ID" value="RRC99183.1"/>
    <property type="molecule type" value="Genomic_DNA"/>
</dbReference>
<proteinExistence type="inferred from homology"/>
<evidence type="ECO:0000313" key="6">
    <source>
        <dbReference type="Proteomes" id="UP000267535"/>
    </source>
</evidence>
<comment type="similarity">
    <text evidence="1">Belongs to the glycosyltransferase 2 family.</text>
</comment>
<dbReference type="Proteomes" id="UP000267535">
    <property type="component" value="Unassembled WGS sequence"/>
</dbReference>